<comment type="caution">
    <text evidence="2">The sequence shown here is derived from an EMBL/GenBank/DDBJ whole genome shotgun (WGS) entry which is preliminary data.</text>
</comment>
<keyword evidence="1" id="KW-1133">Transmembrane helix</keyword>
<protein>
    <submittedName>
        <fullName evidence="2">Uncharacterized protein</fullName>
    </submittedName>
</protein>
<sequence>MKQRYAILARYANALLFFSGAIAVFCSAIALSLKLFLNKEIKHL</sequence>
<gene>
    <name evidence="2" type="ORF">ACE1CC_07055</name>
</gene>
<feature type="transmembrane region" description="Helical" evidence="1">
    <location>
        <begin position="12"/>
        <end position="37"/>
    </location>
</feature>
<evidence type="ECO:0000313" key="2">
    <source>
        <dbReference type="EMBL" id="MFB2876634.1"/>
    </source>
</evidence>
<evidence type="ECO:0000313" key="3">
    <source>
        <dbReference type="Proteomes" id="UP001576774"/>
    </source>
</evidence>
<dbReference type="EMBL" id="JBHFNQ010000056">
    <property type="protein sequence ID" value="MFB2876634.1"/>
    <property type="molecule type" value="Genomic_DNA"/>
</dbReference>
<dbReference type="RefSeq" id="WP_413269759.1">
    <property type="nucleotide sequence ID" value="NZ_JBHFNQ010000056.1"/>
</dbReference>
<keyword evidence="1" id="KW-0472">Membrane</keyword>
<evidence type="ECO:0000256" key="1">
    <source>
        <dbReference type="SAM" id="Phobius"/>
    </source>
</evidence>
<keyword evidence="1" id="KW-0812">Transmembrane</keyword>
<dbReference type="Proteomes" id="UP001576774">
    <property type="component" value="Unassembled WGS sequence"/>
</dbReference>
<organism evidence="2 3">
    <name type="scientific">Floridaenema aerugineum BLCC-F46</name>
    <dbReference type="NCBI Taxonomy" id="3153654"/>
    <lineage>
        <taxon>Bacteria</taxon>
        <taxon>Bacillati</taxon>
        <taxon>Cyanobacteriota</taxon>
        <taxon>Cyanophyceae</taxon>
        <taxon>Oscillatoriophycideae</taxon>
        <taxon>Aerosakkonematales</taxon>
        <taxon>Aerosakkonemataceae</taxon>
        <taxon>Floridanema</taxon>
        <taxon>Floridanema aerugineum</taxon>
    </lineage>
</organism>
<name>A0ABV4X1H5_9CYAN</name>
<keyword evidence="3" id="KW-1185">Reference proteome</keyword>
<reference evidence="2 3" key="1">
    <citation type="submission" date="2024-09" db="EMBL/GenBank/DDBJ databases">
        <title>Floridaenema gen nov. (Aerosakkonemataceae, Aerosakkonematales ord. nov., Cyanobacteria) from benthic tropical and subtropical fresh waters, with the description of four new species.</title>
        <authorList>
            <person name="Moretto J.A."/>
            <person name="Berthold D.E."/>
            <person name="Lefler F.W."/>
            <person name="Huang I.-S."/>
            <person name="Laughinghouse H. IV."/>
        </authorList>
    </citation>
    <scope>NUCLEOTIDE SEQUENCE [LARGE SCALE GENOMIC DNA]</scope>
    <source>
        <strain evidence="2 3">BLCC-F46</strain>
    </source>
</reference>
<proteinExistence type="predicted"/>
<accession>A0ABV4X1H5</accession>